<accession>A0A4Z1IDI2</accession>
<comment type="caution">
    <text evidence="1">The sequence shown here is derived from an EMBL/GenBank/DDBJ whole genome shotgun (WGS) entry which is preliminary data.</text>
</comment>
<dbReference type="Proteomes" id="UP000297229">
    <property type="component" value="Unassembled WGS sequence"/>
</dbReference>
<keyword evidence="2" id="KW-1185">Reference proteome</keyword>
<sequence>MEAVQFSGAGAVWMSVIMIDYGTTFTPSTTRSFVMGRDDFSKLFGWTTGPRKRHLGWPRSFHLCPLGTSVENENKAAFMPTSKMVTKYSGLNGNGYQMGAQAVLRYKTSSFFGFRSDSTQFSNAQNNQDLDFHRHETP</sequence>
<name>A0A4Z1IDI2_9HELO</name>
<evidence type="ECO:0000313" key="2">
    <source>
        <dbReference type="Proteomes" id="UP000297229"/>
    </source>
</evidence>
<reference evidence="1 2" key="1">
    <citation type="submission" date="2017-12" db="EMBL/GenBank/DDBJ databases">
        <title>Comparative genomics of Botrytis spp.</title>
        <authorList>
            <person name="Valero-Jimenez C.A."/>
            <person name="Tapia P."/>
            <person name="Veloso J."/>
            <person name="Silva-Moreno E."/>
            <person name="Staats M."/>
            <person name="Valdes J.H."/>
            <person name="Van Kan J.A.L."/>
        </authorList>
    </citation>
    <scope>NUCLEOTIDE SEQUENCE [LARGE SCALE GENOMIC DNA]</scope>
    <source>
        <strain evidence="1 2">Be9601</strain>
    </source>
</reference>
<proteinExistence type="predicted"/>
<organism evidence="1 2">
    <name type="scientific">Botrytis elliptica</name>
    <dbReference type="NCBI Taxonomy" id="278938"/>
    <lineage>
        <taxon>Eukaryota</taxon>
        <taxon>Fungi</taxon>
        <taxon>Dikarya</taxon>
        <taxon>Ascomycota</taxon>
        <taxon>Pezizomycotina</taxon>
        <taxon>Leotiomycetes</taxon>
        <taxon>Helotiales</taxon>
        <taxon>Sclerotiniaceae</taxon>
        <taxon>Botrytis</taxon>
    </lineage>
</organism>
<evidence type="ECO:0000313" key="1">
    <source>
        <dbReference type="EMBL" id="TGO57642.1"/>
    </source>
</evidence>
<gene>
    <name evidence="1" type="ORF">BELL_1333g00010</name>
</gene>
<protein>
    <submittedName>
        <fullName evidence="1">Uncharacterized protein</fullName>
    </submittedName>
</protein>
<dbReference type="AlphaFoldDB" id="A0A4Z1IDI2"/>
<dbReference type="EMBL" id="PQXM01001331">
    <property type="protein sequence ID" value="TGO57642.1"/>
    <property type="molecule type" value="Genomic_DNA"/>
</dbReference>